<dbReference type="AlphaFoldDB" id="A0A9R1NZV2"/>
<keyword evidence="3" id="KW-0560">Oxidoreductase</keyword>
<keyword evidence="5" id="KW-1185">Reference proteome</keyword>
<evidence type="ECO:0000256" key="2">
    <source>
        <dbReference type="ARBA" id="ARBA00022857"/>
    </source>
</evidence>
<dbReference type="Proteomes" id="UP000324705">
    <property type="component" value="Chromosome 2A"/>
</dbReference>
<dbReference type="PANTHER" id="PTHR43490:SF120">
    <property type="entry name" value="OS04G0532400 PROTEIN"/>
    <property type="match status" value="1"/>
</dbReference>
<dbReference type="Gramene" id="TRITD2Av1G221380.3">
    <property type="protein sequence ID" value="TRITD2Av1G221380.3"/>
    <property type="gene ID" value="TRITD2Av1G221380"/>
</dbReference>
<dbReference type="GO" id="GO:0016020">
    <property type="term" value="C:membrane"/>
    <property type="evidence" value="ECO:0007669"/>
    <property type="project" value="TreeGrafter"/>
</dbReference>
<comment type="similarity">
    <text evidence="1">Belongs to the short-chain dehydrogenases/reductases (SDR) family.</text>
</comment>
<dbReference type="SUPFAM" id="SSF51735">
    <property type="entry name" value="NAD(P)-binding Rossmann-fold domains"/>
    <property type="match status" value="1"/>
</dbReference>
<evidence type="ECO:0000256" key="3">
    <source>
        <dbReference type="ARBA" id="ARBA00023002"/>
    </source>
</evidence>
<dbReference type="Gene3D" id="3.40.50.720">
    <property type="entry name" value="NAD(P)-binding Rossmann-like Domain"/>
    <property type="match status" value="1"/>
</dbReference>
<organism evidence="4 5">
    <name type="scientific">Triticum turgidum subsp. durum</name>
    <name type="common">Durum wheat</name>
    <name type="synonym">Triticum durum</name>
    <dbReference type="NCBI Taxonomy" id="4567"/>
    <lineage>
        <taxon>Eukaryota</taxon>
        <taxon>Viridiplantae</taxon>
        <taxon>Streptophyta</taxon>
        <taxon>Embryophyta</taxon>
        <taxon>Tracheophyta</taxon>
        <taxon>Spermatophyta</taxon>
        <taxon>Magnoliopsida</taxon>
        <taxon>Liliopsida</taxon>
        <taxon>Poales</taxon>
        <taxon>Poaceae</taxon>
        <taxon>BOP clade</taxon>
        <taxon>Pooideae</taxon>
        <taxon>Triticodae</taxon>
        <taxon>Triticeae</taxon>
        <taxon>Triticinae</taxon>
        <taxon>Triticum</taxon>
    </lineage>
</organism>
<dbReference type="Pfam" id="PF00106">
    <property type="entry name" value="adh_short"/>
    <property type="match status" value="1"/>
</dbReference>
<evidence type="ECO:0000313" key="5">
    <source>
        <dbReference type="Proteomes" id="UP000324705"/>
    </source>
</evidence>
<evidence type="ECO:0000256" key="1">
    <source>
        <dbReference type="ARBA" id="ARBA00006484"/>
    </source>
</evidence>
<dbReference type="InterPro" id="IPR036291">
    <property type="entry name" value="NAD(P)-bd_dom_sf"/>
</dbReference>
<name>A0A9R1NZV2_TRITD</name>
<keyword evidence="2" id="KW-0521">NADP</keyword>
<dbReference type="InterPro" id="IPR002347">
    <property type="entry name" value="SDR_fam"/>
</dbReference>
<accession>A0A9R1NZV2</accession>
<dbReference type="GO" id="GO:0016491">
    <property type="term" value="F:oxidoreductase activity"/>
    <property type="evidence" value="ECO:0007669"/>
    <property type="project" value="UniProtKB-KW"/>
</dbReference>
<evidence type="ECO:0000313" key="4">
    <source>
        <dbReference type="EMBL" id="VAH34250.1"/>
    </source>
</evidence>
<proteinExistence type="inferred from homology"/>
<dbReference type="PANTHER" id="PTHR43490">
    <property type="entry name" value="(+)-NEOMENTHOL DEHYDROGENASE"/>
    <property type="match status" value="1"/>
</dbReference>
<sequence>MEGAISSGPNPRIAVVTGGNKGIGFEVCRQLASHGVAVVLTARDEPRGAEAVEKLRALGLAQVIFHQLDVTDTSSIATLFVFLKTRFGKLDILFAGMDFDQMLEWMVKNVREPVDSAKKGVQTNYYGTKHVTEAVLPLLQSSSEGRIVNVSSLFGLLRLISNEEVRQELNDIDNLTEERLDELLDRFLRDFEADALEARGWPMGCSAYKVAKAAMNAYSRLLSRRHPALRVNCVHPGYVKTGITMNSGVLTPEEGARNVVKVALAPEGGPTGKFFAEDEEASFV</sequence>
<dbReference type="EMBL" id="LT934113">
    <property type="protein sequence ID" value="VAH34250.1"/>
    <property type="molecule type" value="Genomic_DNA"/>
</dbReference>
<reference evidence="4 5" key="1">
    <citation type="submission" date="2017-09" db="EMBL/GenBank/DDBJ databases">
        <authorList>
            <consortium name="International Durum Wheat Genome Sequencing Consortium (IDWGSC)"/>
            <person name="Milanesi L."/>
        </authorList>
    </citation>
    <scope>NUCLEOTIDE SEQUENCE [LARGE SCALE GENOMIC DNA]</scope>
    <source>
        <strain evidence="5">cv. Svevo</strain>
    </source>
</reference>
<protein>
    <submittedName>
        <fullName evidence="4">Uncharacterized protein</fullName>
    </submittedName>
</protein>
<gene>
    <name evidence="4" type="ORF">TRITD_2Av1G221380</name>
</gene>
<dbReference type="PRINTS" id="PR00081">
    <property type="entry name" value="GDHRDH"/>
</dbReference>